<dbReference type="EC" id="2.7.11.1" evidence="2"/>
<dbReference type="OrthoDB" id="5951403at2759"/>
<evidence type="ECO:0000256" key="4">
    <source>
        <dbReference type="ARBA" id="ARBA00022527"/>
    </source>
</evidence>
<name>A0A9W9YIZ0_9CNID</name>
<dbReference type="PANTHER" id="PTHR22984:SF25">
    <property type="entry name" value="PROTEIN KINASE DOMAIN-CONTAINING PROTEIN"/>
    <property type="match status" value="1"/>
</dbReference>
<gene>
    <name evidence="16" type="ORF">OS493_033147</name>
</gene>
<evidence type="ECO:0000256" key="13">
    <source>
        <dbReference type="RuleBase" id="RU000304"/>
    </source>
</evidence>
<dbReference type="Pfam" id="PF00069">
    <property type="entry name" value="Pkinase"/>
    <property type="match status" value="1"/>
</dbReference>
<comment type="similarity">
    <text evidence="13">Belongs to the protein kinase superfamily.</text>
</comment>
<protein>
    <recommendedName>
        <fullName evidence="3">Serine/threonine-protein kinase 1</fullName>
        <ecNumber evidence="2">2.7.11.1</ecNumber>
    </recommendedName>
</protein>
<keyword evidence="8 12" id="KW-0067">ATP-binding</keyword>
<dbReference type="GO" id="GO:0030430">
    <property type="term" value="C:host cell cytoplasm"/>
    <property type="evidence" value="ECO:0007669"/>
    <property type="project" value="UniProtKB-SubCell"/>
</dbReference>
<evidence type="ECO:0000256" key="12">
    <source>
        <dbReference type="PROSITE-ProRule" id="PRU10141"/>
    </source>
</evidence>
<evidence type="ECO:0000256" key="6">
    <source>
        <dbReference type="ARBA" id="ARBA00022741"/>
    </source>
</evidence>
<keyword evidence="4 13" id="KW-0723">Serine/threonine-protein kinase</keyword>
<dbReference type="Proteomes" id="UP001163046">
    <property type="component" value="Unassembled WGS sequence"/>
</dbReference>
<keyword evidence="5" id="KW-0808">Transferase</keyword>
<proteinExistence type="inferred from homology"/>
<evidence type="ECO:0000313" key="16">
    <source>
        <dbReference type="EMBL" id="KAJ7352881.1"/>
    </source>
</evidence>
<evidence type="ECO:0000256" key="5">
    <source>
        <dbReference type="ARBA" id="ARBA00022679"/>
    </source>
</evidence>
<dbReference type="Gene3D" id="3.30.200.20">
    <property type="entry name" value="Phosphorylase Kinase, domain 1"/>
    <property type="match status" value="1"/>
</dbReference>
<keyword evidence="7" id="KW-0418">Kinase</keyword>
<comment type="catalytic activity">
    <reaction evidence="11">
        <text>L-seryl-[protein] + ATP = O-phospho-L-seryl-[protein] + ADP + H(+)</text>
        <dbReference type="Rhea" id="RHEA:17989"/>
        <dbReference type="Rhea" id="RHEA-COMP:9863"/>
        <dbReference type="Rhea" id="RHEA-COMP:11604"/>
        <dbReference type="ChEBI" id="CHEBI:15378"/>
        <dbReference type="ChEBI" id="CHEBI:29999"/>
        <dbReference type="ChEBI" id="CHEBI:30616"/>
        <dbReference type="ChEBI" id="CHEBI:83421"/>
        <dbReference type="ChEBI" id="CHEBI:456216"/>
        <dbReference type="EC" id="2.7.11.1"/>
    </reaction>
</comment>
<dbReference type="InterPro" id="IPR011009">
    <property type="entry name" value="Kinase-like_dom_sf"/>
</dbReference>
<dbReference type="InterPro" id="IPR008271">
    <property type="entry name" value="Ser/Thr_kinase_AS"/>
</dbReference>
<dbReference type="AlphaFoldDB" id="A0A9W9YIZ0"/>
<dbReference type="SMART" id="SM00220">
    <property type="entry name" value="S_TKc"/>
    <property type="match status" value="1"/>
</dbReference>
<dbReference type="PROSITE" id="PS00107">
    <property type="entry name" value="PROTEIN_KINASE_ATP"/>
    <property type="match status" value="1"/>
</dbReference>
<dbReference type="EMBL" id="MU827344">
    <property type="protein sequence ID" value="KAJ7352881.1"/>
    <property type="molecule type" value="Genomic_DNA"/>
</dbReference>
<evidence type="ECO:0000256" key="11">
    <source>
        <dbReference type="ARBA" id="ARBA00048679"/>
    </source>
</evidence>
<evidence type="ECO:0000256" key="3">
    <source>
        <dbReference type="ARBA" id="ARBA00016885"/>
    </source>
</evidence>
<evidence type="ECO:0000256" key="7">
    <source>
        <dbReference type="ARBA" id="ARBA00022777"/>
    </source>
</evidence>
<evidence type="ECO:0000259" key="15">
    <source>
        <dbReference type="PROSITE" id="PS50011"/>
    </source>
</evidence>
<feature type="domain" description="Protein kinase" evidence="15">
    <location>
        <begin position="138"/>
        <end position="354"/>
    </location>
</feature>
<evidence type="ECO:0000256" key="14">
    <source>
        <dbReference type="SAM" id="MobiDB-lite"/>
    </source>
</evidence>
<keyword evidence="17" id="KW-1185">Reference proteome</keyword>
<evidence type="ECO:0000256" key="2">
    <source>
        <dbReference type="ARBA" id="ARBA00012513"/>
    </source>
</evidence>
<dbReference type="Gene3D" id="1.10.510.10">
    <property type="entry name" value="Transferase(Phosphotransferase) domain 1"/>
    <property type="match status" value="1"/>
</dbReference>
<keyword evidence="6 12" id="KW-0547">Nucleotide-binding</keyword>
<evidence type="ECO:0000256" key="1">
    <source>
        <dbReference type="ARBA" id="ARBA00004192"/>
    </source>
</evidence>
<accession>A0A9W9YIZ0</accession>
<dbReference type="PROSITE" id="PS00108">
    <property type="entry name" value="PROTEIN_KINASE_ST"/>
    <property type="match status" value="1"/>
</dbReference>
<dbReference type="InterPro" id="IPR051138">
    <property type="entry name" value="PIM_Ser/Thr_kinase"/>
</dbReference>
<comment type="subcellular location">
    <subcellularLocation>
        <location evidence="1">Host cytoplasm</location>
    </subcellularLocation>
</comment>
<reference evidence="16" key="1">
    <citation type="submission" date="2023-01" db="EMBL/GenBank/DDBJ databases">
        <title>Genome assembly of the deep-sea coral Lophelia pertusa.</title>
        <authorList>
            <person name="Herrera S."/>
            <person name="Cordes E."/>
        </authorList>
    </citation>
    <scope>NUCLEOTIDE SEQUENCE</scope>
    <source>
        <strain evidence="16">USNM1676648</strain>
        <tissue evidence="16">Polyp</tissue>
    </source>
</reference>
<evidence type="ECO:0000256" key="8">
    <source>
        <dbReference type="ARBA" id="ARBA00022840"/>
    </source>
</evidence>
<comment type="catalytic activity">
    <reaction evidence="10">
        <text>L-threonyl-[protein] + ATP = O-phospho-L-threonyl-[protein] + ADP + H(+)</text>
        <dbReference type="Rhea" id="RHEA:46608"/>
        <dbReference type="Rhea" id="RHEA-COMP:11060"/>
        <dbReference type="Rhea" id="RHEA-COMP:11605"/>
        <dbReference type="ChEBI" id="CHEBI:15378"/>
        <dbReference type="ChEBI" id="CHEBI:30013"/>
        <dbReference type="ChEBI" id="CHEBI:30616"/>
        <dbReference type="ChEBI" id="CHEBI:61977"/>
        <dbReference type="ChEBI" id="CHEBI:456216"/>
        <dbReference type="EC" id="2.7.11.1"/>
    </reaction>
</comment>
<dbReference type="FunFam" id="1.10.510.10:FF:000571">
    <property type="entry name" value="Maternal embryonic leucine zipper kinase"/>
    <property type="match status" value="1"/>
</dbReference>
<dbReference type="InterPro" id="IPR017441">
    <property type="entry name" value="Protein_kinase_ATP_BS"/>
</dbReference>
<dbReference type="InterPro" id="IPR000719">
    <property type="entry name" value="Prot_kinase_dom"/>
</dbReference>
<dbReference type="PROSITE" id="PS50011">
    <property type="entry name" value="PROTEIN_KINASE_DOM"/>
    <property type="match status" value="1"/>
</dbReference>
<evidence type="ECO:0000313" key="17">
    <source>
        <dbReference type="Proteomes" id="UP001163046"/>
    </source>
</evidence>
<sequence length="354" mass="40551">MARPRRASPVASESTMASRRSRNAEKDTEVSYTQVGQDERQRTEDQEDFLETGEQEKLIGIMSDTAKRFSSLLTVICRTAKRSANKVAKIRKKKNGGEEISNLSPKTDAVGSPCKTHVTKNSAPSVVEKVEQHFNETYELHHLLGQGGFAVVYSGTRVRDGLAVAIKVIPKCNVYSFDEESEIPIPMEVHLHRFLDHPNVIKLLDYFEHAQAYVMVLERPQYHKDLFDYITEKRRLDENEARSIFRQVVEAVMYCESKGIFHRDIKDENILLDSVTGQVKLLDFGSGTVLENTLYTDYEGTRAYCPPEWFRFHRYYARPATVWSLGILLPQHDHGRRSFFKRSRDRAGGVEFPG</sequence>
<dbReference type="SUPFAM" id="SSF56112">
    <property type="entry name" value="Protein kinase-like (PK-like)"/>
    <property type="match status" value="1"/>
</dbReference>
<organism evidence="16 17">
    <name type="scientific">Desmophyllum pertusum</name>
    <dbReference type="NCBI Taxonomy" id="174260"/>
    <lineage>
        <taxon>Eukaryota</taxon>
        <taxon>Metazoa</taxon>
        <taxon>Cnidaria</taxon>
        <taxon>Anthozoa</taxon>
        <taxon>Hexacorallia</taxon>
        <taxon>Scleractinia</taxon>
        <taxon>Caryophylliina</taxon>
        <taxon>Caryophylliidae</taxon>
        <taxon>Desmophyllum</taxon>
    </lineage>
</organism>
<feature type="binding site" evidence="12">
    <location>
        <position position="167"/>
    </location>
    <ligand>
        <name>ATP</name>
        <dbReference type="ChEBI" id="CHEBI:30616"/>
    </ligand>
</feature>
<dbReference type="GO" id="GO:0005524">
    <property type="term" value="F:ATP binding"/>
    <property type="evidence" value="ECO:0007669"/>
    <property type="project" value="UniProtKB-UniRule"/>
</dbReference>
<dbReference type="GO" id="GO:0004674">
    <property type="term" value="F:protein serine/threonine kinase activity"/>
    <property type="evidence" value="ECO:0007669"/>
    <property type="project" value="UniProtKB-KW"/>
</dbReference>
<comment type="caution">
    <text evidence="16">The sequence shown here is derived from an EMBL/GenBank/DDBJ whole genome shotgun (WGS) entry which is preliminary data.</text>
</comment>
<evidence type="ECO:0000256" key="10">
    <source>
        <dbReference type="ARBA" id="ARBA00047899"/>
    </source>
</evidence>
<dbReference type="PANTHER" id="PTHR22984">
    <property type="entry name" value="SERINE/THREONINE-PROTEIN KINASE PIM"/>
    <property type="match status" value="1"/>
</dbReference>
<feature type="region of interest" description="Disordered" evidence="14">
    <location>
        <begin position="94"/>
        <end position="117"/>
    </location>
</feature>
<feature type="region of interest" description="Disordered" evidence="14">
    <location>
        <begin position="1"/>
        <end position="50"/>
    </location>
</feature>
<evidence type="ECO:0000256" key="9">
    <source>
        <dbReference type="ARBA" id="ARBA00023200"/>
    </source>
</evidence>
<keyword evidence="9" id="KW-1035">Host cytoplasm</keyword>
<dbReference type="GO" id="GO:0005737">
    <property type="term" value="C:cytoplasm"/>
    <property type="evidence" value="ECO:0007669"/>
    <property type="project" value="TreeGrafter"/>
</dbReference>